<dbReference type="VEuPathDB" id="VectorBase:GPPI015665"/>
<sequence>YKLRLLHLLLLTLCSDVSGLVLREFQQNSVGFCNDDTDDDDATAVICNKFMAFKLTPLTQTVTQGGNPL</sequence>
<keyword evidence="1" id="KW-0732">Signal</keyword>
<evidence type="ECO:0000313" key="2">
    <source>
        <dbReference type="EnsemblMetazoa" id="GPPI015665-PA"/>
    </source>
</evidence>
<reference evidence="3" key="1">
    <citation type="submission" date="2015-01" db="EMBL/GenBank/DDBJ databases">
        <authorList>
            <person name="Aksoy S."/>
            <person name="Warren W."/>
            <person name="Wilson R.K."/>
        </authorList>
    </citation>
    <scope>NUCLEOTIDE SEQUENCE [LARGE SCALE GENOMIC DNA]</scope>
    <source>
        <strain evidence="3">IAEA</strain>
    </source>
</reference>
<dbReference type="EnsemblMetazoa" id="GPPI015665-RA">
    <property type="protein sequence ID" value="GPPI015665-PA"/>
    <property type="gene ID" value="GPPI015665"/>
</dbReference>
<accession>A0A1B0B1E6</accession>
<proteinExistence type="predicted"/>
<name>A0A1B0B1E6_9MUSC</name>
<keyword evidence="3" id="KW-1185">Reference proteome</keyword>
<evidence type="ECO:0000313" key="3">
    <source>
        <dbReference type="Proteomes" id="UP000092460"/>
    </source>
</evidence>
<protein>
    <submittedName>
        <fullName evidence="2">Uncharacterized protein</fullName>
    </submittedName>
</protein>
<evidence type="ECO:0000256" key="1">
    <source>
        <dbReference type="SAM" id="SignalP"/>
    </source>
</evidence>
<organism evidence="2 3">
    <name type="scientific">Glossina palpalis gambiensis</name>
    <dbReference type="NCBI Taxonomy" id="67801"/>
    <lineage>
        <taxon>Eukaryota</taxon>
        <taxon>Metazoa</taxon>
        <taxon>Ecdysozoa</taxon>
        <taxon>Arthropoda</taxon>
        <taxon>Hexapoda</taxon>
        <taxon>Insecta</taxon>
        <taxon>Pterygota</taxon>
        <taxon>Neoptera</taxon>
        <taxon>Endopterygota</taxon>
        <taxon>Diptera</taxon>
        <taxon>Brachycera</taxon>
        <taxon>Muscomorpha</taxon>
        <taxon>Hippoboscoidea</taxon>
        <taxon>Glossinidae</taxon>
        <taxon>Glossina</taxon>
    </lineage>
</organism>
<dbReference type="Proteomes" id="UP000092460">
    <property type="component" value="Unassembled WGS sequence"/>
</dbReference>
<dbReference type="AlphaFoldDB" id="A0A1B0B1E6"/>
<reference evidence="2" key="2">
    <citation type="submission" date="2020-05" db="UniProtKB">
        <authorList>
            <consortium name="EnsemblMetazoa"/>
        </authorList>
    </citation>
    <scope>IDENTIFICATION</scope>
    <source>
        <strain evidence="2">IAEA</strain>
    </source>
</reference>
<feature type="signal peptide" evidence="1">
    <location>
        <begin position="1"/>
        <end position="19"/>
    </location>
</feature>
<feature type="chain" id="PRO_5008404367" evidence="1">
    <location>
        <begin position="20"/>
        <end position="69"/>
    </location>
</feature>
<dbReference type="EMBL" id="JXJN01007107">
    <property type="status" value="NOT_ANNOTATED_CDS"/>
    <property type="molecule type" value="Genomic_DNA"/>
</dbReference>